<evidence type="ECO:0000256" key="1">
    <source>
        <dbReference type="ARBA" id="ARBA00004141"/>
    </source>
</evidence>
<keyword evidence="5" id="KW-0812">Transmembrane</keyword>
<gene>
    <name evidence="7" type="ORF">ADUPG1_014327</name>
</gene>
<name>A0ABQ5KCC8_9EUKA</name>
<feature type="compositionally biased region" description="Acidic residues" evidence="4">
    <location>
        <begin position="323"/>
        <end position="334"/>
    </location>
</feature>
<proteinExistence type="predicted"/>
<evidence type="ECO:0000313" key="7">
    <source>
        <dbReference type="EMBL" id="GKT30200.1"/>
    </source>
</evidence>
<feature type="transmembrane region" description="Helical" evidence="5">
    <location>
        <begin position="129"/>
        <end position="154"/>
    </location>
</feature>
<feature type="transmembrane region" description="Helical" evidence="5">
    <location>
        <begin position="166"/>
        <end position="190"/>
    </location>
</feature>
<sequence>NVGVGIKGNEGAAAARASDFAVCKFEHLRPLLFIHGRSCLRRFIIHIQYYLYKNIVLSGVAMLYVIMSAFSGSLIINQWQMTGFNTFYTFLPPFVFSLFDRPSLQSRLLKYPKNYADQRREYKSWRGNLLGMFVWLAEAVGLSVCLVIFCIFPYTKSVVDSSGYSYAGNELVGVNVTLATVFCVSLRLLMEVRTVNFWLFVCIIVSLIAFFGFSFLTNGIIELDYMFYWQFFMGLKIPIFWWNNIIVCGMYFVIIAFIQFAKRQCYPSADDVLHERFRNKNRFLGMCDRDRLKEKMTAPINSIRMHRKKSKATKEQQQVEYENISDDETSVSYS</sequence>
<keyword evidence="5" id="KW-1133">Transmembrane helix</keyword>
<keyword evidence="8" id="KW-1185">Reference proteome</keyword>
<evidence type="ECO:0000313" key="8">
    <source>
        <dbReference type="Proteomes" id="UP001057375"/>
    </source>
</evidence>
<dbReference type="EMBL" id="BQXS01014068">
    <property type="protein sequence ID" value="GKT30200.1"/>
    <property type="molecule type" value="Genomic_DNA"/>
</dbReference>
<comment type="subcellular location">
    <subcellularLocation>
        <location evidence="1">Membrane</location>
        <topology evidence="1">Multi-pass membrane protein</topology>
    </subcellularLocation>
</comment>
<feature type="transmembrane region" description="Helical" evidence="5">
    <location>
        <begin position="51"/>
        <end position="76"/>
    </location>
</feature>
<dbReference type="PANTHER" id="PTHR24092">
    <property type="entry name" value="PROBABLE PHOSPHOLIPID-TRANSPORTING ATPASE"/>
    <property type="match status" value="1"/>
</dbReference>
<organism evidence="7 8">
    <name type="scientific">Aduncisulcus paluster</name>
    <dbReference type="NCBI Taxonomy" id="2918883"/>
    <lineage>
        <taxon>Eukaryota</taxon>
        <taxon>Metamonada</taxon>
        <taxon>Carpediemonas-like organisms</taxon>
        <taxon>Aduncisulcus</taxon>
    </lineage>
</organism>
<evidence type="ECO:0000256" key="3">
    <source>
        <dbReference type="ARBA" id="ARBA00022842"/>
    </source>
</evidence>
<evidence type="ECO:0000259" key="6">
    <source>
        <dbReference type="Pfam" id="PF16212"/>
    </source>
</evidence>
<dbReference type="Proteomes" id="UP001057375">
    <property type="component" value="Unassembled WGS sequence"/>
</dbReference>
<evidence type="ECO:0000256" key="4">
    <source>
        <dbReference type="SAM" id="MobiDB-lite"/>
    </source>
</evidence>
<feature type="region of interest" description="Disordered" evidence="4">
    <location>
        <begin position="306"/>
        <end position="334"/>
    </location>
</feature>
<protein>
    <recommendedName>
        <fullName evidence="6">P-type ATPase C-terminal domain-containing protein</fullName>
    </recommendedName>
</protein>
<dbReference type="SUPFAM" id="SSF81665">
    <property type="entry name" value="Calcium ATPase, transmembrane domain M"/>
    <property type="match status" value="1"/>
</dbReference>
<evidence type="ECO:0000256" key="2">
    <source>
        <dbReference type="ARBA" id="ARBA00022723"/>
    </source>
</evidence>
<keyword evidence="2" id="KW-0479">Metal-binding</keyword>
<feature type="transmembrane region" description="Helical" evidence="5">
    <location>
        <begin position="197"/>
        <end position="221"/>
    </location>
</feature>
<feature type="non-terminal residue" evidence="7">
    <location>
        <position position="1"/>
    </location>
</feature>
<keyword evidence="3" id="KW-0460">Magnesium</keyword>
<feature type="domain" description="P-type ATPase C-terminal" evidence="6">
    <location>
        <begin position="15"/>
        <end position="268"/>
    </location>
</feature>
<reference evidence="7" key="1">
    <citation type="submission" date="2022-03" db="EMBL/GenBank/DDBJ databases">
        <title>Draft genome sequence of Aduncisulcus paluster, a free-living microaerophilic Fornicata.</title>
        <authorList>
            <person name="Yuyama I."/>
            <person name="Kume K."/>
            <person name="Tamura T."/>
            <person name="Inagaki Y."/>
            <person name="Hashimoto T."/>
        </authorList>
    </citation>
    <scope>NUCLEOTIDE SEQUENCE</scope>
    <source>
        <strain evidence="7">NY0171</strain>
    </source>
</reference>
<feature type="transmembrane region" description="Helical" evidence="5">
    <location>
        <begin position="241"/>
        <end position="261"/>
    </location>
</feature>
<dbReference type="Pfam" id="PF16212">
    <property type="entry name" value="PhoLip_ATPase_C"/>
    <property type="match status" value="1"/>
</dbReference>
<dbReference type="InterPro" id="IPR023298">
    <property type="entry name" value="ATPase_P-typ_TM_dom_sf"/>
</dbReference>
<accession>A0ABQ5KCC8</accession>
<keyword evidence="5" id="KW-0472">Membrane</keyword>
<comment type="caution">
    <text evidence="7">The sequence shown here is derived from an EMBL/GenBank/DDBJ whole genome shotgun (WGS) entry which is preliminary data.</text>
</comment>
<dbReference type="InterPro" id="IPR032630">
    <property type="entry name" value="P_typ_ATPase_c"/>
</dbReference>
<evidence type="ECO:0000256" key="5">
    <source>
        <dbReference type="SAM" id="Phobius"/>
    </source>
</evidence>